<evidence type="ECO:0000313" key="4">
    <source>
        <dbReference type="Proteomes" id="UP000297918"/>
    </source>
</evidence>
<dbReference type="AlphaFoldDB" id="A0A4R9IRJ0"/>
<protein>
    <submittedName>
        <fullName evidence="1">Twitching motility protein PilT</fullName>
    </submittedName>
</protein>
<dbReference type="InterPro" id="IPR010298">
    <property type="entry name" value="YacP-like"/>
</dbReference>
<dbReference type="Proteomes" id="UP000297394">
    <property type="component" value="Unassembled WGS sequence"/>
</dbReference>
<dbReference type="Proteomes" id="UP000297918">
    <property type="component" value="Unassembled WGS sequence"/>
</dbReference>
<accession>A0A4R9IRJ0</accession>
<reference evidence="3 4" key="2">
    <citation type="journal article" date="2019" name="PLoS Negl. Trop. Dis.">
        <title>Revisiting the worldwide diversity of Leptospira species in the environment.</title>
        <authorList>
            <person name="Vincent A.T."/>
            <person name="Schiettekatte O."/>
            <person name="Bourhy P."/>
            <person name="Veyrier F.J."/>
            <person name="Picardeau M."/>
        </authorList>
    </citation>
    <scope>NUCLEOTIDE SEQUENCE [LARGE SCALE GENOMIC DNA]</scope>
    <source>
        <strain evidence="1 3">201800280</strain>
        <strain evidence="4">201800281</strain>
    </source>
</reference>
<sequence length="155" mass="18381">MNLMYKFPDLAFCLGEYRLQDARDGLLAHLKRFYSEKKQTKVLVFFDGKKDFTSDCYSEEMGDFSLHYSHEKKADELIIGYLNLCPVPSQCLVVSSDKEIISFARRLRAKRMTSEEFYAEWLKRETEEDETEFNHLKEGLTPSSETDYWERQFLP</sequence>
<dbReference type="Pfam" id="PF05991">
    <property type="entry name" value="NYN_YacP"/>
    <property type="match status" value="1"/>
</dbReference>
<comment type="caution">
    <text evidence="1">The sequence shown here is derived from an EMBL/GenBank/DDBJ whole genome shotgun (WGS) entry which is preliminary data.</text>
</comment>
<reference evidence="2" key="1">
    <citation type="submission" date="2018-10" db="EMBL/GenBank/DDBJ databases">
        <authorList>
            <person name="Vincent A.T."/>
            <person name="Schiettekatte O."/>
            <person name="Bourhy P."/>
            <person name="Veyrier F.J."/>
            <person name="Picardeau M."/>
        </authorList>
    </citation>
    <scope>NUCLEOTIDE SEQUENCE</scope>
    <source>
        <strain evidence="2">201800281</strain>
    </source>
</reference>
<keyword evidence="4" id="KW-1185">Reference proteome</keyword>
<evidence type="ECO:0000313" key="3">
    <source>
        <dbReference type="Proteomes" id="UP000297394"/>
    </source>
</evidence>
<evidence type="ECO:0000313" key="2">
    <source>
        <dbReference type="EMBL" id="TGK94636.1"/>
    </source>
</evidence>
<dbReference type="OrthoDB" id="9791091at2"/>
<gene>
    <name evidence="1" type="ORF">EHQ23_14000</name>
    <name evidence="2" type="ORF">EHQ26_01430</name>
</gene>
<dbReference type="EMBL" id="RQFL01000007">
    <property type="protein sequence ID" value="TGK94636.1"/>
    <property type="molecule type" value="Genomic_DNA"/>
</dbReference>
<name>A0A4R9IRJ0_9LEPT</name>
<organism evidence="1 3">
    <name type="scientific">Leptospira bourretii</name>
    <dbReference type="NCBI Taxonomy" id="2484962"/>
    <lineage>
        <taxon>Bacteria</taxon>
        <taxon>Pseudomonadati</taxon>
        <taxon>Spirochaetota</taxon>
        <taxon>Spirochaetia</taxon>
        <taxon>Leptospirales</taxon>
        <taxon>Leptospiraceae</taxon>
        <taxon>Leptospira</taxon>
    </lineage>
</organism>
<evidence type="ECO:0000313" key="1">
    <source>
        <dbReference type="EMBL" id="TGK85738.1"/>
    </source>
</evidence>
<dbReference type="EMBL" id="RQFM01000022">
    <property type="protein sequence ID" value="TGK85738.1"/>
    <property type="molecule type" value="Genomic_DNA"/>
</dbReference>
<proteinExistence type="predicted"/>